<keyword evidence="11 14" id="KW-0408">Iron</keyword>
<dbReference type="GO" id="GO:0005506">
    <property type="term" value="F:iron ion binding"/>
    <property type="evidence" value="ECO:0007669"/>
    <property type="project" value="InterPro"/>
</dbReference>
<dbReference type="OrthoDB" id="1470350at2759"/>
<feature type="transmembrane region" description="Helical" evidence="16">
    <location>
        <begin position="89"/>
        <end position="106"/>
    </location>
</feature>
<comment type="subcellular location">
    <subcellularLocation>
        <location evidence="4">Endoplasmic reticulum membrane</location>
        <topology evidence="4">Peripheral membrane protein</topology>
    </subcellularLocation>
    <subcellularLocation>
        <location evidence="3">Microsome membrane</location>
        <topology evidence="3">Peripheral membrane protein</topology>
    </subcellularLocation>
</comment>
<evidence type="ECO:0000256" key="3">
    <source>
        <dbReference type="ARBA" id="ARBA00004174"/>
    </source>
</evidence>
<name>A0A9P0DQU8_PHYSR</name>
<dbReference type="Pfam" id="PF00067">
    <property type="entry name" value="p450"/>
    <property type="match status" value="2"/>
</dbReference>
<evidence type="ECO:0000313" key="18">
    <source>
        <dbReference type="Proteomes" id="UP001153712"/>
    </source>
</evidence>
<keyword evidence="16" id="KW-1133">Transmembrane helix</keyword>
<sequence length="538" mass="62278">MLCYAVTPLPANPGNNMLLAWFVLIWALVSYLFSIGFFKKLVKFVKYLMVIYQLPGPKRDPVFGNLHQLWCTPEQCFEKMREWSRTHGPLYLVSMTYLFPVVFISGPEAFEKIAGTTKNIQKGFAYNCLNLWLGEGLLTSSGSQWHTRRKILTPAFHFSILQQFVKVFNKETARLVEVLKGEIGKPSTNVVPLISQFTLYSISETSMGTSLNLDSEQDKNYVSAIYQIGKIVYYRLMRPWTYSNAIFYNLFPTGYKEKKIVKILHDFTDDIIEKRSKSLNTFDERYNYSNRKKMAFLDLLINAKINGKVIDDKGIKDEVNTFLFEGHDTIATSICFTLMLLANHKSHQVLSFLLLLARIFFRQIFFQDQIYEEICASLGDRNHNPEIKDLNELKFLERCIKESLRLYPSVPQVARYLEEDTLVGGHLLPKNTPVHVHIYDVHRNERDWPDPERFDPDRFLPENCAKRHPFAFCPFSAGPRNCIGQRFAILELKAVLCGIIKNFILEPVDTPDTIELVPDLILRTSNESLMVKFTPRNN</sequence>
<keyword evidence="6 14" id="KW-0349">Heme</keyword>
<dbReference type="InterPro" id="IPR001128">
    <property type="entry name" value="Cyt_P450"/>
</dbReference>
<comment type="cofactor">
    <cofactor evidence="1 14">
        <name>heme</name>
        <dbReference type="ChEBI" id="CHEBI:30413"/>
    </cofactor>
</comment>
<evidence type="ECO:0000256" key="14">
    <source>
        <dbReference type="PIRSR" id="PIRSR602403-1"/>
    </source>
</evidence>
<dbReference type="AlphaFoldDB" id="A0A9P0DQU8"/>
<keyword evidence="13 16" id="KW-0472">Membrane</keyword>
<keyword evidence="12 15" id="KW-0503">Monooxygenase</keyword>
<dbReference type="SUPFAM" id="SSF48264">
    <property type="entry name" value="Cytochrome P450"/>
    <property type="match status" value="1"/>
</dbReference>
<dbReference type="PRINTS" id="PR00465">
    <property type="entry name" value="EP450IV"/>
</dbReference>
<dbReference type="CDD" id="cd20628">
    <property type="entry name" value="CYP4"/>
    <property type="match status" value="1"/>
</dbReference>
<evidence type="ECO:0000256" key="7">
    <source>
        <dbReference type="ARBA" id="ARBA00022723"/>
    </source>
</evidence>
<dbReference type="PANTHER" id="PTHR24291:SF189">
    <property type="entry name" value="CYTOCHROME P450 4C3-RELATED"/>
    <property type="match status" value="1"/>
</dbReference>
<keyword evidence="9" id="KW-0492">Microsome</keyword>
<evidence type="ECO:0000256" key="1">
    <source>
        <dbReference type="ARBA" id="ARBA00001971"/>
    </source>
</evidence>
<feature type="transmembrane region" description="Helical" evidence="16">
    <location>
        <begin position="18"/>
        <end position="38"/>
    </location>
</feature>
<keyword evidence="7 14" id="KW-0479">Metal-binding</keyword>
<evidence type="ECO:0000256" key="16">
    <source>
        <dbReference type="SAM" id="Phobius"/>
    </source>
</evidence>
<keyword evidence="10 15" id="KW-0560">Oxidoreductase</keyword>
<dbReference type="EMBL" id="OU900095">
    <property type="protein sequence ID" value="CAH1168151.1"/>
    <property type="molecule type" value="Genomic_DNA"/>
</dbReference>
<protein>
    <recommendedName>
        <fullName evidence="19">Cytochrome P450 monooxygenase</fullName>
    </recommendedName>
</protein>
<reference evidence="17" key="1">
    <citation type="submission" date="2022-01" db="EMBL/GenBank/DDBJ databases">
        <authorList>
            <person name="King R."/>
        </authorList>
    </citation>
    <scope>NUCLEOTIDE SEQUENCE</scope>
</reference>
<dbReference type="PANTHER" id="PTHR24291">
    <property type="entry name" value="CYTOCHROME P450 FAMILY 4"/>
    <property type="match status" value="1"/>
</dbReference>
<comment type="function">
    <text evidence="2">May be involved in the metabolism of insect hormones and in the breakdown of synthetic insecticides.</text>
</comment>
<evidence type="ECO:0000256" key="12">
    <source>
        <dbReference type="ARBA" id="ARBA00023033"/>
    </source>
</evidence>
<organism evidence="17 18">
    <name type="scientific">Phyllotreta striolata</name>
    <name type="common">Striped flea beetle</name>
    <name type="synonym">Crioceris striolata</name>
    <dbReference type="NCBI Taxonomy" id="444603"/>
    <lineage>
        <taxon>Eukaryota</taxon>
        <taxon>Metazoa</taxon>
        <taxon>Ecdysozoa</taxon>
        <taxon>Arthropoda</taxon>
        <taxon>Hexapoda</taxon>
        <taxon>Insecta</taxon>
        <taxon>Pterygota</taxon>
        <taxon>Neoptera</taxon>
        <taxon>Endopterygota</taxon>
        <taxon>Coleoptera</taxon>
        <taxon>Polyphaga</taxon>
        <taxon>Cucujiformia</taxon>
        <taxon>Chrysomeloidea</taxon>
        <taxon>Chrysomelidae</taxon>
        <taxon>Galerucinae</taxon>
        <taxon>Alticini</taxon>
        <taxon>Phyllotreta</taxon>
    </lineage>
</organism>
<evidence type="ECO:0000256" key="4">
    <source>
        <dbReference type="ARBA" id="ARBA00004406"/>
    </source>
</evidence>
<dbReference type="PROSITE" id="PS00086">
    <property type="entry name" value="CYTOCHROME_P450"/>
    <property type="match status" value="1"/>
</dbReference>
<dbReference type="GO" id="GO:0005789">
    <property type="term" value="C:endoplasmic reticulum membrane"/>
    <property type="evidence" value="ECO:0007669"/>
    <property type="project" value="UniProtKB-SubCell"/>
</dbReference>
<evidence type="ECO:0000256" key="2">
    <source>
        <dbReference type="ARBA" id="ARBA00003690"/>
    </source>
</evidence>
<dbReference type="GO" id="GO:0004497">
    <property type="term" value="F:monooxygenase activity"/>
    <property type="evidence" value="ECO:0007669"/>
    <property type="project" value="UniProtKB-KW"/>
</dbReference>
<evidence type="ECO:0000256" key="6">
    <source>
        <dbReference type="ARBA" id="ARBA00022617"/>
    </source>
</evidence>
<dbReference type="GO" id="GO:0020037">
    <property type="term" value="F:heme binding"/>
    <property type="evidence" value="ECO:0007669"/>
    <property type="project" value="InterPro"/>
</dbReference>
<evidence type="ECO:0000256" key="5">
    <source>
        <dbReference type="ARBA" id="ARBA00010617"/>
    </source>
</evidence>
<dbReference type="PRINTS" id="PR00385">
    <property type="entry name" value="P450"/>
</dbReference>
<evidence type="ECO:0000256" key="13">
    <source>
        <dbReference type="ARBA" id="ARBA00023136"/>
    </source>
</evidence>
<evidence type="ECO:0000256" key="15">
    <source>
        <dbReference type="RuleBase" id="RU000461"/>
    </source>
</evidence>
<evidence type="ECO:0000256" key="10">
    <source>
        <dbReference type="ARBA" id="ARBA00023002"/>
    </source>
</evidence>
<keyword evidence="8" id="KW-0256">Endoplasmic reticulum</keyword>
<proteinExistence type="inferred from homology"/>
<accession>A0A9P0DQU8</accession>
<keyword evidence="18" id="KW-1185">Reference proteome</keyword>
<evidence type="ECO:0000256" key="8">
    <source>
        <dbReference type="ARBA" id="ARBA00022824"/>
    </source>
</evidence>
<feature type="binding site" description="axial binding residue" evidence="14">
    <location>
        <position position="482"/>
    </location>
    <ligand>
        <name>heme</name>
        <dbReference type="ChEBI" id="CHEBI:30413"/>
    </ligand>
    <ligandPart>
        <name>Fe</name>
        <dbReference type="ChEBI" id="CHEBI:18248"/>
    </ligandPart>
</feature>
<comment type="similarity">
    <text evidence="5 15">Belongs to the cytochrome P450 family.</text>
</comment>
<gene>
    <name evidence="17" type="ORF">PHYEVI_LOCUS4739</name>
</gene>
<dbReference type="Proteomes" id="UP001153712">
    <property type="component" value="Chromosome 2"/>
</dbReference>
<evidence type="ECO:0008006" key="19">
    <source>
        <dbReference type="Google" id="ProtNLM"/>
    </source>
</evidence>
<evidence type="ECO:0000256" key="11">
    <source>
        <dbReference type="ARBA" id="ARBA00023004"/>
    </source>
</evidence>
<dbReference type="GO" id="GO:0016705">
    <property type="term" value="F:oxidoreductase activity, acting on paired donors, with incorporation or reduction of molecular oxygen"/>
    <property type="evidence" value="ECO:0007669"/>
    <property type="project" value="InterPro"/>
</dbReference>
<dbReference type="InterPro" id="IPR017972">
    <property type="entry name" value="Cyt_P450_CS"/>
</dbReference>
<dbReference type="InterPro" id="IPR002403">
    <property type="entry name" value="Cyt_P450_E_grp-IV"/>
</dbReference>
<keyword evidence="16" id="KW-0812">Transmembrane</keyword>
<dbReference type="InterPro" id="IPR050196">
    <property type="entry name" value="Cytochrome_P450_Monoox"/>
</dbReference>
<evidence type="ECO:0000313" key="17">
    <source>
        <dbReference type="EMBL" id="CAH1168151.1"/>
    </source>
</evidence>
<dbReference type="Gene3D" id="1.10.630.10">
    <property type="entry name" value="Cytochrome P450"/>
    <property type="match status" value="1"/>
</dbReference>
<evidence type="ECO:0000256" key="9">
    <source>
        <dbReference type="ARBA" id="ARBA00022848"/>
    </source>
</evidence>
<dbReference type="InterPro" id="IPR036396">
    <property type="entry name" value="Cyt_P450_sf"/>
</dbReference>